<dbReference type="InterPro" id="IPR036005">
    <property type="entry name" value="Creatinase/aminopeptidase-like"/>
</dbReference>
<organism evidence="2 3">
    <name type="scientific">Gracilinema caldarium (strain ATCC 51460 / DSM 7334 / H1)</name>
    <name type="common">Treponema caldarium</name>
    <dbReference type="NCBI Taxonomy" id="744872"/>
    <lineage>
        <taxon>Bacteria</taxon>
        <taxon>Pseudomonadati</taxon>
        <taxon>Spirochaetota</taxon>
        <taxon>Spirochaetia</taxon>
        <taxon>Spirochaetales</taxon>
        <taxon>Breznakiellaceae</taxon>
        <taxon>Gracilinema</taxon>
    </lineage>
</organism>
<evidence type="ECO:0000259" key="1">
    <source>
        <dbReference type="Pfam" id="PF00557"/>
    </source>
</evidence>
<protein>
    <submittedName>
        <fullName evidence="2">Peptidase M24</fullName>
    </submittedName>
</protein>
<dbReference type="InterPro" id="IPR000994">
    <property type="entry name" value="Pept_M24"/>
</dbReference>
<dbReference type="eggNOG" id="COG0006">
    <property type="taxonomic scope" value="Bacteria"/>
</dbReference>
<gene>
    <name evidence="2" type="ordered locus">Spica_1100</name>
</gene>
<evidence type="ECO:0000313" key="2">
    <source>
        <dbReference type="EMBL" id="AEJ19247.1"/>
    </source>
</evidence>
<dbReference type="RefSeq" id="WP_013968558.1">
    <property type="nucleotide sequence ID" value="NC_015732.1"/>
</dbReference>
<keyword evidence="3" id="KW-1185">Reference proteome</keyword>
<sequence length="389" mass="43466">MTALTIENLQKAIREEAVDGWLFYNFHHRDPLSDELLGLSRDSTNSRPWFYMVPREGEPIKIVHAIEAHILDQLSGSSLVYSGRDGITKALQCFAGKTLAVHADVNLPVISYLDAGTMQNLVQAGIQTVSAASLIQRIKGILSDEDLASHKRAAIGLYEIVEDIWALVSKHYRTKQPLYEGDLQQAILVGMKERNLVTDHPPIVAAGSHAGDPHYEVTSHGRLIQFGDVIQLDLWAKEIENHSIYADISWVGYYGTEIPQHIQKIFQDLVDSREAALSFITAQLNQGLRPTGAAVDREVRKFLVNRGYEGAIKHRTGHGIDTECHGSGVNIDSVEFPDERKLLDGACFSIEPGLYFSEYGFRTEIDVYIQQHQAYVSGKMRQFALLTPQ</sequence>
<dbReference type="Pfam" id="PF00557">
    <property type="entry name" value="Peptidase_M24"/>
    <property type="match status" value="1"/>
</dbReference>
<dbReference type="AlphaFoldDB" id="F8EZ16"/>
<dbReference type="InterPro" id="IPR050659">
    <property type="entry name" value="Peptidase_M24B"/>
</dbReference>
<dbReference type="STRING" id="744872.Spica_1100"/>
<dbReference type="HOGENOM" id="CLU_056320_0_0_12"/>
<dbReference type="Gene3D" id="3.90.230.10">
    <property type="entry name" value="Creatinase/methionine aminopeptidase superfamily"/>
    <property type="match status" value="1"/>
</dbReference>
<dbReference type="OrthoDB" id="9806388at2"/>
<dbReference type="SUPFAM" id="SSF55920">
    <property type="entry name" value="Creatinase/aminopeptidase"/>
    <property type="match status" value="1"/>
</dbReference>
<dbReference type="PANTHER" id="PTHR46112">
    <property type="entry name" value="AMINOPEPTIDASE"/>
    <property type="match status" value="1"/>
</dbReference>
<accession>F8EZ16</accession>
<dbReference type="Proteomes" id="UP000000503">
    <property type="component" value="Chromosome"/>
</dbReference>
<proteinExistence type="predicted"/>
<dbReference type="EMBL" id="CP002868">
    <property type="protein sequence ID" value="AEJ19247.1"/>
    <property type="molecule type" value="Genomic_DNA"/>
</dbReference>
<dbReference type="KEGG" id="scd:Spica_1100"/>
<dbReference type="PANTHER" id="PTHR46112:SF3">
    <property type="entry name" value="AMINOPEPTIDASE YPDF"/>
    <property type="match status" value="1"/>
</dbReference>
<reference evidence="3" key="1">
    <citation type="journal article" date="2013" name="Stand. Genomic Sci.">
        <title>Genome sequence of the thermophilic fresh-water bacterium Spirochaeta caldaria type strain (H1(T)), reclassification of Spirochaeta caldaria, Spirochaeta stenostrepta, and Spirochaeta zuelzerae in the genus Treponema as Treponema caldaria comb. nov., Treponema stenostrepta comb. nov., and Treponema zuelzerae comb. nov., and emendation of the genus Treponema.</title>
        <authorList>
            <person name="Abt B."/>
            <person name="Goker M."/>
            <person name="Scheuner C."/>
            <person name="Han C."/>
            <person name="Lu M."/>
            <person name="Misra M."/>
            <person name="Lapidus A."/>
            <person name="Nolan M."/>
            <person name="Lucas S."/>
            <person name="Hammon N."/>
            <person name="Deshpande S."/>
            <person name="Cheng J.F."/>
            <person name="Tapia R."/>
            <person name="Goodwin L.A."/>
            <person name="Pitluck S."/>
            <person name="Liolios K."/>
            <person name="Pagani I."/>
            <person name="Ivanova N."/>
            <person name="Mavromatis K."/>
            <person name="Mikhailova N."/>
            <person name="Huntemann M."/>
            <person name="Pati A."/>
            <person name="Chen A."/>
            <person name="Palaniappan K."/>
            <person name="Land M."/>
            <person name="Hauser L."/>
            <person name="Jeffries C.D."/>
            <person name="Rohde M."/>
            <person name="Spring S."/>
            <person name="Gronow S."/>
            <person name="Detter J.C."/>
            <person name="Bristow J."/>
            <person name="Eisen J.A."/>
            <person name="Markowitz V."/>
            <person name="Hugenholtz P."/>
            <person name="Kyrpides N.C."/>
            <person name="Woyke T."/>
            <person name="Klenk H.P."/>
        </authorList>
    </citation>
    <scope>NUCLEOTIDE SEQUENCE</scope>
    <source>
        <strain evidence="3">ATCC 51460 / DSM 7334 / H1</strain>
    </source>
</reference>
<name>F8EZ16_GRAC1</name>
<evidence type="ECO:0000313" key="3">
    <source>
        <dbReference type="Proteomes" id="UP000000503"/>
    </source>
</evidence>
<feature type="domain" description="Peptidase M24" evidence="1">
    <location>
        <begin position="178"/>
        <end position="370"/>
    </location>
</feature>